<evidence type="ECO:0000313" key="2">
    <source>
        <dbReference type="Proteomes" id="UP000641025"/>
    </source>
</evidence>
<proteinExistence type="predicted"/>
<dbReference type="RefSeq" id="WP_199394257.1">
    <property type="nucleotide sequence ID" value="NZ_JAEMHK010000003.1"/>
</dbReference>
<keyword evidence="2" id="KW-1185">Reference proteome</keyword>
<dbReference type="EMBL" id="JAEMHK010000003">
    <property type="protein sequence ID" value="MBJ6799755.1"/>
    <property type="molecule type" value="Genomic_DNA"/>
</dbReference>
<accession>A0ABS0YP47</accession>
<gene>
    <name evidence="1" type="ORF">JFN90_06345</name>
</gene>
<sequence length="519" mass="57363">MDIFWNNGERENIQGLDILALRQLDQRIEQDWVANITTISFRARYLSLLPWLFTEFYSSHLDAEGGKADFDNEEFRRAAARLELIVLAATRLGTGWGESGITYGAIGPNLYYEELNQLMQAGSVSLDLGTKGGAIFGTYVMPCRGFGILAIASSSTTAPVRVEPRGLKLHQARQQVLSSNGLGHLVLEGGTLTKKAIEAEGRYFSLNGIASIPEEKELLRVALIEPYVDHAAVREEYQRFTASAGWFLHILGTAPEAMNSDEVLRQNYRRTVAGPGGTLAPVELGWGEYELRRRVHFALEMLLAAFTRTLNDLDGGTVDDVLAVWETRWQIAPLLGALVPFSGNPFAERLAEVDARVPADILLDKGASLSAARLESEPKAVYALVVLLACKKQTEELRLQSHLPDRAHYLERTFRLLADGDRSVSDVLRELLIAAVIEPHLQTSLRKLGQGQKCSLRFFPEGSFLHPTGTEVAASYSGDRLGNVMGMFADVGYLERVESTRFVVVPDGRTLLDTWRATA</sequence>
<evidence type="ECO:0008006" key="3">
    <source>
        <dbReference type="Google" id="ProtNLM"/>
    </source>
</evidence>
<evidence type="ECO:0000313" key="1">
    <source>
        <dbReference type="EMBL" id="MBJ6799755.1"/>
    </source>
</evidence>
<reference evidence="1 2" key="1">
    <citation type="submission" date="2020-12" db="EMBL/GenBank/DDBJ databases">
        <title>Geomonas sp. Red259, isolated from paddy soil.</title>
        <authorList>
            <person name="Xu Z."/>
            <person name="Zhang Z."/>
            <person name="Masuda Y."/>
            <person name="Itoh H."/>
            <person name="Senoo K."/>
        </authorList>
    </citation>
    <scope>NUCLEOTIDE SEQUENCE [LARGE SCALE GENOMIC DNA]</scope>
    <source>
        <strain evidence="1 2">Red259</strain>
    </source>
</reference>
<dbReference type="Proteomes" id="UP000641025">
    <property type="component" value="Unassembled WGS sequence"/>
</dbReference>
<organism evidence="1 2">
    <name type="scientific">Geomonas propionica</name>
    <dbReference type="NCBI Taxonomy" id="2798582"/>
    <lineage>
        <taxon>Bacteria</taxon>
        <taxon>Pseudomonadati</taxon>
        <taxon>Thermodesulfobacteriota</taxon>
        <taxon>Desulfuromonadia</taxon>
        <taxon>Geobacterales</taxon>
        <taxon>Geobacteraceae</taxon>
        <taxon>Geomonas</taxon>
    </lineage>
</organism>
<name>A0ABS0YP47_9BACT</name>
<protein>
    <recommendedName>
        <fullName evidence="3">Acyl-CoA dehydrogenase</fullName>
    </recommendedName>
</protein>
<comment type="caution">
    <text evidence="1">The sequence shown here is derived from an EMBL/GenBank/DDBJ whole genome shotgun (WGS) entry which is preliminary data.</text>
</comment>